<evidence type="ECO:0000313" key="2">
    <source>
        <dbReference type="EMBL" id="TCN23985.1"/>
    </source>
</evidence>
<sequence length="123" mass="13295">MGARFFKIAVVYFVIAILLGLLMGILHDFSLTSVHAHLNLLGWVSMVLFGTIYHFYPEASSNGLAVSHFWLHNLGLPAMQGSLLAMVLTGNESLTILTIIGSLAVVLGGILFAINVFKHVKAT</sequence>
<dbReference type="SUPFAM" id="SSF81442">
    <property type="entry name" value="Cytochrome c oxidase subunit I-like"/>
    <property type="match status" value="1"/>
</dbReference>
<dbReference type="EMBL" id="SLVV01000008">
    <property type="protein sequence ID" value="TCN23985.1"/>
    <property type="molecule type" value="Genomic_DNA"/>
</dbReference>
<keyword evidence="3" id="KW-1185">Reference proteome</keyword>
<dbReference type="Proteomes" id="UP000295689">
    <property type="component" value="Unassembled WGS sequence"/>
</dbReference>
<dbReference type="Gene3D" id="1.20.210.10">
    <property type="entry name" value="Cytochrome c oxidase-like, subunit I domain"/>
    <property type="match status" value="1"/>
</dbReference>
<dbReference type="InterPro" id="IPR036927">
    <property type="entry name" value="Cyt_c_oxase-like_su1_sf"/>
</dbReference>
<name>A0A4R2BC36_9BACI</name>
<reference evidence="2 3" key="1">
    <citation type="journal article" date="2015" name="Stand. Genomic Sci.">
        <title>Genomic Encyclopedia of Bacterial and Archaeal Type Strains, Phase III: the genomes of soil and plant-associated and newly described type strains.</title>
        <authorList>
            <person name="Whitman W.B."/>
            <person name="Woyke T."/>
            <person name="Klenk H.P."/>
            <person name="Zhou Y."/>
            <person name="Lilburn T.G."/>
            <person name="Beck B.J."/>
            <person name="De Vos P."/>
            <person name="Vandamme P."/>
            <person name="Eisen J.A."/>
            <person name="Garrity G."/>
            <person name="Hugenholtz P."/>
            <person name="Kyrpides N.C."/>
        </authorList>
    </citation>
    <scope>NUCLEOTIDE SEQUENCE [LARGE SCALE GENOMIC DNA]</scope>
    <source>
        <strain evidence="2 3">CV53</strain>
    </source>
</reference>
<feature type="transmembrane region" description="Helical" evidence="1">
    <location>
        <begin position="38"/>
        <end position="56"/>
    </location>
</feature>
<feature type="transmembrane region" description="Helical" evidence="1">
    <location>
        <begin position="94"/>
        <end position="117"/>
    </location>
</feature>
<organism evidence="2 3">
    <name type="scientific">Mesobacillus foraminis</name>
    <dbReference type="NCBI Taxonomy" id="279826"/>
    <lineage>
        <taxon>Bacteria</taxon>
        <taxon>Bacillati</taxon>
        <taxon>Bacillota</taxon>
        <taxon>Bacilli</taxon>
        <taxon>Bacillales</taxon>
        <taxon>Bacillaceae</taxon>
        <taxon>Mesobacillus</taxon>
    </lineage>
</organism>
<gene>
    <name evidence="2" type="ORF">EV146_10891</name>
</gene>
<keyword evidence="1" id="KW-0812">Transmembrane</keyword>
<proteinExistence type="predicted"/>
<evidence type="ECO:0000256" key="1">
    <source>
        <dbReference type="SAM" id="Phobius"/>
    </source>
</evidence>
<evidence type="ECO:0008006" key="4">
    <source>
        <dbReference type="Google" id="ProtNLM"/>
    </source>
</evidence>
<comment type="caution">
    <text evidence="2">The sequence shown here is derived from an EMBL/GenBank/DDBJ whole genome shotgun (WGS) entry which is preliminary data.</text>
</comment>
<protein>
    <recommendedName>
        <fullName evidence="4">Cytochrome c/quinol oxidase subunit I</fullName>
    </recommendedName>
</protein>
<dbReference type="RefSeq" id="WP_132007925.1">
    <property type="nucleotide sequence ID" value="NZ_JABUHM010000007.1"/>
</dbReference>
<feature type="transmembrane region" description="Helical" evidence="1">
    <location>
        <begin position="6"/>
        <end position="26"/>
    </location>
</feature>
<dbReference type="AlphaFoldDB" id="A0A4R2BC36"/>
<keyword evidence="1" id="KW-0472">Membrane</keyword>
<keyword evidence="1" id="KW-1133">Transmembrane helix</keyword>
<evidence type="ECO:0000313" key="3">
    <source>
        <dbReference type="Proteomes" id="UP000295689"/>
    </source>
</evidence>
<accession>A0A4R2BC36</accession>